<dbReference type="Proteomes" id="UP000001520">
    <property type="component" value="Plasmid megaplasmid pDF308"/>
</dbReference>
<dbReference type="PIRSF" id="PIRSF000770">
    <property type="entry name" value="RNA_pol_sigma-SigE/K"/>
    <property type="match status" value="1"/>
</dbReference>
<dbReference type="eggNOG" id="COG1191">
    <property type="taxonomic scope" value="Bacteria"/>
</dbReference>
<sequence>MHQQYNFINFSKKNKYLYNNKFYNKEDLTKEFLPKIDIWVKKAYSKLPDHIDIDEVYSAACYGFVEALNRYDPSQNIDFKYFVEKRVKGAILDVLRRLDLLSRTKRTKLKDLENKIQTLSKELGRQPTPEEIAEKYGIDTEEIYNLLELSDKTHIISLNTLLDKDDNEGHSLIDFIKSDLLTPEEQVSKQELIDILQKEIENLKEKERLVITLYYYEELTMKEIGEILGVTEARVCQIHNKVVEQLKEKILKMIK</sequence>
<dbReference type="RefSeq" id="WP_013008954.1">
    <property type="nucleotide sequence ID" value="NC_013940.1"/>
</dbReference>
<dbReference type="Pfam" id="PF04539">
    <property type="entry name" value="Sigma70_r3"/>
    <property type="match status" value="1"/>
</dbReference>
<dbReference type="PRINTS" id="PR00046">
    <property type="entry name" value="SIGMA70FCT"/>
</dbReference>
<dbReference type="Pfam" id="PF04545">
    <property type="entry name" value="Sigma70_r4"/>
    <property type="match status" value="1"/>
</dbReference>
<evidence type="ECO:0000256" key="3">
    <source>
        <dbReference type="ARBA" id="ARBA00023125"/>
    </source>
</evidence>
<gene>
    <name evidence="6" type="ordered locus">DEFDS_P100</name>
</gene>
<dbReference type="AlphaFoldDB" id="D3PET1"/>
<dbReference type="NCBIfam" id="TIGR02479">
    <property type="entry name" value="FliA_WhiG"/>
    <property type="match status" value="1"/>
</dbReference>
<evidence type="ECO:0000259" key="5">
    <source>
        <dbReference type="PROSITE" id="PS00716"/>
    </source>
</evidence>
<dbReference type="GO" id="GO:0003899">
    <property type="term" value="F:DNA-directed RNA polymerase activity"/>
    <property type="evidence" value="ECO:0007669"/>
    <property type="project" value="InterPro"/>
</dbReference>
<evidence type="ECO:0000313" key="7">
    <source>
        <dbReference type="Proteomes" id="UP000001520"/>
    </source>
</evidence>
<dbReference type="InterPro" id="IPR012845">
    <property type="entry name" value="RNA_pol_sigma_FliA_WhiG"/>
</dbReference>
<dbReference type="GO" id="GO:0016987">
    <property type="term" value="F:sigma factor activity"/>
    <property type="evidence" value="ECO:0007669"/>
    <property type="project" value="UniProtKB-KW"/>
</dbReference>
<dbReference type="SUPFAM" id="SSF88946">
    <property type="entry name" value="Sigma2 domain of RNA polymerase sigma factors"/>
    <property type="match status" value="1"/>
</dbReference>
<dbReference type="HOGENOM" id="CLU_014793_8_1_0"/>
<keyword evidence="4" id="KW-0804">Transcription</keyword>
<dbReference type="KEGG" id="ddf:DEFDS_P100"/>
<dbReference type="PANTHER" id="PTHR30385">
    <property type="entry name" value="SIGMA FACTOR F FLAGELLAR"/>
    <property type="match status" value="1"/>
</dbReference>
<dbReference type="Gene3D" id="1.20.140.160">
    <property type="match status" value="1"/>
</dbReference>
<keyword evidence="2" id="KW-0731">Sigma factor</keyword>
<dbReference type="GO" id="GO:0003677">
    <property type="term" value="F:DNA binding"/>
    <property type="evidence" value="ECO:0007669"/>
    <property type="project" value="UniProtKB-KW"/>
</dbReference>
<dbReference type="Gene3D" id="1.10.1740.10">
    <property type="match status" value="1"/>
</dbReference>
<organism evidence="6 7">
    <name type="scientific">Deferribacter desulfuricans (strain DSM 14783 / JCM 11476 / NBRC 101012 / SSM1)</name>
    <dbReference type="NCBI Taxonomy" id="639282"/>
    <lineage>
        <taxon>Bacteria</taxon>
        <taxon>Pseudomonadati</taxon>
        <taxon>Deferribacterota</taxon>
        <taxon>Deferribacteres</taxon>
        <taxon>Deferribacterales</taxon>
        <taxon>Deferribacteraceae</taxon>
        <taxon>Deferribacter</taxon>
    </lineage>
</organism>
<dbReference type="CDD" id="cd06171">
    <property type="entry name" value="Sigma70_r4"/>
    <property type="match status" value="1"/>
</dbReference>
<keyword evidence="1" id="KW-0805">Transcription regulation</keyword>
<evidence type="ECO:0000256" key="2">
    <source>
        <dbReference type="ARBA" id="ARBA00023082"/>
    </source>
</evidence>
<dbReference type="InterPro" id="IPR013325">
    <property type="entry name" value="RNA_pol_sigma_r2"/>
</dbReference>
<evidence type="ECO:0000256" key="4">
    <source>
        <dbReference type="ARBA" id="ARBA00023163"/>
    </source>
</evidence>
<proteinExistence type="predicted"/>
<dbReference type="InterPro" id="IPR014284">
    <property type="entry name" value="RNA_pol_sigma-70_dom"/>
</dbReference>
<reference evidence="6 7" key="1">
    <citation type="journal article" date="2010" name="DNA Res.">
        <title>Bacterial lifestyle in a deep-sea hydrothermal vent chimney revealed by the genome sequence of the thermophilic bacterium Deferribacter desulfuricans SSM1.</title>
        <authorList>
            <person name="Takaki Y."/>
            <person name="Shimamura S."/>
            <person name="Nakagawa S."/>
            <person name="Fukuhara Y."/>
            <person name="Horikawa H."/>
            <person name="Ankai A."/>
            <person name="Harada T."/>
            <person name="Hosoyama A."/>
            <person name="Oguchi A."/>
            <person name="Fukui S."/>
            <person name="Fujita N."/>
            <person name="Takami H."/>
            <person name="Takai K."/>
        </authorList>
    </citation>
    <scope>NUCLEOTIDE SEQUENCE [LARGE SCALE GENOMIC DNA]</scope>
    <source>
        <strain evidence="7">DSM 14783 / JCM 11476 / NBRC 101012 / SSM1</strain>
        <plasmid evidence="7">Plasmid megaplasmid pDF308</plasmid>
    </source>
</reference>
<accession>D3PET1</accession>
<dbReference type="SUPFAM" id="SSF88659">
    <property type="entry name" value="Sigma3 and sigma4 domains of RNA polymerase sigma factors"/>
    <property type="match status" value="2"/>
</dbReference>
<dbReference type="GO" id="GO:0006352">
    <property type="term" value="P:DNA-templated transcription initiation"/>
    <property type="evidence" value="ECO:0007669"/>
    <property type="project" value="InterPro"/>
</dbReference>
<protein>
    <submittedName>
        <fullName evidence="6">RNA polymerase, sigma 28 subunit, FliA/WhiG family</fullName>
    </submittedName>
</protein>
<name>D3PET1_DEFDS</name>
<dbReference type="InterPro" id="IPR013324">
    <property type="entry name" value="RNA_pol_sigma_r3/r4-like"/>
</dbReference>
<dbReference type="PROSITE" id="PS00716">
    <property type="entry name" value="SIGMA70_2"/>
    <property type="match status" value="1"/>
</dbReference>
<keyword evidence="6" id="KW-0614">Plasmid</keyword>
<dbReference type="InterPro" id="IPR007630">
    <property type="entry name" value="RNA_pol_sigma70_r4"/>
</dbReference>
<evidence type="ECO:0000256" key="1">
    <source>
        <dbReference type="ARBA" id="ARBA00023015"/>
    </source>
</evidence>
<dbReference type="InterPro" id="IPR007624">
    <property type="entry name" value="RNA_pol_sigma70_r3"/>
</dbReference>
<dbReference type="EMBL" id="AP011530">
    <property type="protein sequence ID" value="BAI81723.1"/>
    <property type="molecule type" value="Genomic_DNA"/>
</dbReference>
<evidence type="ECO:0000313" key="6">
    <source>
        <dbReference type="EMBL" id="BAI81723.1"/>
    </source>
</evidence>
<keyword evidence="7" id="KW-1185">Reference proteome</keyword>
<geneLocation type="plasmid" evidence="6 7">
    <name>megaplasmid pDF308</name>
</geneLocation>
<dbReference type="InterPro" id="IPR000943">
    <property type="entry name" value="RNA_pol_sigma70"/>
</dbReference>
<dbReference type="PANTHER" id="PTHR30385:SF7">
    <property type="entry name" value="RNA POLYMERASE SIGMA FACTOR FLIA"/>
    <property type="match status" value="1"/>
</dbReference>
<dbReference type="NCBIfam" id="TIGR02937">
    <property type="entry name" value="sigma70-ECF"/>
    <property type="match status" value="1"/>
</dbReference>
<dbReference type="InterPro" id="IPR007627">
    <property type="entry name" value="RNA_pol_sigma70_r2"/>
</dbReference>
<feature type="domain" description="RNA polymerase sigma-70" evidence="5">
    <location>
        <begin position="220"/>
        <end position="246"/>
    </location>
</feature>
<dbReference type="Pfam" id="PF04542">
    <property type="entry name" value="Sigma70_r2"/>
    <property type="match status" value="1"/>
</dbReference>
<dbReference type="OrthoDB" id="9799825at2"/>
<keyword evidence="3" id="KW-0238">DNA-binding</keyword>